<dbReference type="EMBL" id="LT553919">
    <property type="protein sequence ID" value="SAM02574.1"/>
    <property type="molecule type" value="Genomic_DNA"/>
</dbReference>
<feature type="compositionally biased region" description="Polar residues" evidence="1">
    <location>
        <begin position="232"/>
        <end position="245"/>
    </location>
</feature>
<keyword evidence="3" id="KW-1185">Reference proteome</keyword>
<dbReference type="PANTHER" id="PTHR15615">
    <property type="match status" value="1"/>
</dbReference>
<feature type="region of interest" description="Disordered" evidence="1">
    <location>
        <begin position="224"/>
        <end position="245"/>
    </location>
</feature>
<dbReference type="GO" id="GO:0019901">
    <property type="term" value="F:protein kinase binding"/>
    <property type="evidence" value="ECO:0007669"/>
    <property type="project" value="InterPro"/>
</dbReference>
<dbReference type="SUPFAM" id="SSF47954">
    <property type="entry name" value="Cyclin-like"/>
    <property type="match status" value="1"/>
</dbReference>
<organism evidence="2">
    <name type="scientific">Absidia glauca</name>
    <name type="common">Pin mould</name>
    <dbReference type="NCBI Taxonomy" id="4829"/>
    <lineage>
        <taxon>Eukaryota</taxon>
        <taxon>Fungi</taxon>
        <taxon>Fungi incertae sedis</taxon>
        <taxon>Mucoromycota</taxon>
        <taxon>Mucoromycotina</taxon>
        <taxon>Mucoromycetes</taxon>
        <taxon>Mucorales</taxon>
        <taxon>Cunninghamellaceae</taxon>
        <taxon>Absidia</taxon>
    </lineage>
</organism>
<dbReference type="OMA" id="PCTDITH"/>
<dbReference type="InterPro" id="IPR013922">
    <property type="entry name" value="Cyclin_PHO80-like"/>
</dbReference>
<dbReference type="InterPro" id="IPR036915">
    <property type="entry name" value="Cyclin-like_sf"/>
</dbReference>
<name>A0A168PL27_ABSGL</name>
<dbReference type="GO" id="GO:0005634">
    <property type="term" value="C:nucleus"/>
    <property type="evidence" value="ECO:0007669"/>
    <property type="project" value="TreeGrafter"/>
</dbReference>
<dbReference type="PANTHER" id="PTHR15615:SF94">
    <property type="entry name" value="PHO85 CYCLIN-6-RELATED"/>
    <property type="match status" value="1"/>
</dbReference>
<accession>A0A168PL27</accession>
<dbReference type="InParanoid" id="A0A168PL27"/>
<dbReference type="OrthoDB" id="1060854at2759"/>
<dbReference type="AlphaFoldDB" id="A0A168PL27"/>
<dbReference type="Gene3D" id="1.10.472.10">
    <property type="entry name" value="Cyclin-like"/>
    <property type="match status" value="1"/>
</dbReference>
<sequence>MQLNIADYPVQKLVHIVSDLLESIITTNDELMMDTPLTHFHSRAKPGISIHAYLTRILKFAPFSNEALLSLLVYFDRIALKQRYAVNSFNVHRLLITSIVVASKFTSDVYYPNSRYAKVGGLPLLELNQLELEFLFLCEFQLHVPLEDLQEYGNQLLNHAMNHPLDLVISPPPPSPKPTTTSRFIVHPVKSNKRQQYFDTSCNESKRKKTHAYTTQPTLIPKRFCPSPPYPSQTKTLLHQPSSTL</sequence>
<proteinExistence type="predicted"/>
<dbReference type="GO" id="GO:0016538">
    <property type="term" value="F:cyclin-dependent protein serine/threonine kinase regulator activity"/>
    <property type="evidence" value="ECO:0007669"/>
    <property type="project" value="TreeGrafter"/>
</dbReference>
<evidence type="ECO:0000313" key="2">
    <source>
        <dbReference type="EMBL" id="SAM02574.1"/>
    </source>
</evidence>
<dbReference type="Pfam" id="PF08613">
    <property type="entry name" value="Cyclin"/>
    <property type="match status" value="1"/>
</dbReference>
<gene>
    <name evidence="2" type="primary">ABSGL_08375.1 scaffold 10076</name>
</gene>
<protein>
    <recommendedName>
        <fullName evidence="4">Cyclin</fullName>
    </recommendedName>
</protein>
<evidence type="ECO:0000256" key="1">
    <source>
        <dbReference type="SAM" id="MobiDB-lite"/>
    </source>
</evidence>
<dbReference type="CDD" id="cd20558">
    <property type="entry name" value="CYCLIN_ScPCL7-like"/>
    <property type="match status" value="1"/>
</dbReference>
<dbReference type="GO" id="GO:0000307">
    <property type="term" value="C:cyclin-dependent protein kinase holoenzyme complex"/>
    <property type="evidence" value="ECO:0007669"/>
    <property type="project" value="TreeGrafter"/>
</dbReference>
<evidence type="ECO:0000313" key="3">
    <source>
        <dbReference type="Proteomes" id="UP000078561"/>
    </source>
</evidence>
<reference evidence="2" key="1">
    <citation type="submission" date="2016-04" db="EMBL/GenBank/DDBJ databases">
        <authorList>
            <person name="Evans L.H."/>
            <person name="Alamgir A."/>
            <person name="Owens N."/>
            <person name="Weber N.D."/>
            <person name="Virtaneva K."/>
            <person name="Barbian K."/>
            <person name="Babar A."/>
            <person name="Rosenke K."/>
        </authorList>
    </citation>
    <scope>NUCLEOTIDE SEQUENCE [LARGE SCALE GENOMIC DNA]</scope>
    <source>
        <strain evidence="2">CBS 101.48</strain>
    </source>
</reference>
<evidence type="ECO:0008006" key="4">
    <source>
        <dbReference type="Google" id="ProtNLM"/>
    </source>
</evidence>
<dbReference type="Proteomes" id="UP000078561">
    <property type="component" value="Unassembled WGS sequence"/>
</dbReference>
<dbReference type="STRING" id="4829.A0A168PL27"/>